<organism evidence="1 2">
    <name type="scientific">Anopheles albimanus</name>
    <name type="common">New world malaria mosquito</name>
    <dbReference type="NCBI Taxonomy" id="7167"/>
    <lineage>
        <taxon>Eukaryota</taxon>
        <taxon>Metazoa</taxon>
        <taxon>Ecdysozoa</taxon>
        <taxon>Arthropoda</taxon>
        <taxon>Hexapoda</taxon>
        <taxon>Insecta</taxon>
        <taxon>Pterygota</taxon>
        <taxon>Neoptera</taxon>
        <taxon>Endopterygota</taxon>
        <taxon>Diptera</taxon>
        <taxon>Nematocera</taxon>
        <taxon>Culicoidea</taxon>
        <taxon>Culicidae</taxon>
        <taxon>Anophelinae</taxon>
        <taxon>Anopheles</taxon>
    </lineage>
</organism>
<dbReference type="VEuPathDB" id="VectorBase:AALB015012"/>
<dbReference type="Proteomes" id="UP000069272">
    <property type="component" value="Unassembled WGS sequence"/>
</dbReference>
<proteinExistence type="predicted"/>
<evidence type="ECO:0000313" key="2">
    <source>
        <dbReference type="Proteomes" id="UP000069272"/>
    </source>
</evidence>
<dbReference type="EnsemblMetazoa" id="AALB015012-RA">
    <property type="protein sequence ID" value="AALB015012-PA"/>
    <property type="gene ID" value="AALB015012"/>
</dbReference>
<keyword evidence="2" id="KW-1185">Reference proteome</keyword>
<accession>A0A182FZJ7</accession>
<name>A0A182FZJ7_ANOAL</name>
<evidence type="ECO:0000313" key="1">
    <source>
        <dbReference type="EnsemblMetazoa" id="AALB015012-PA"/>
    </source>
</evidence>
<reference evidence="1" key="2">
    <citation type="submission" date="2022-08" db="UniProtKB">
        <authorList>
            <consortium name="EnsemblMetazoa"/>
        </authorList>
    </citation>
    <scope>IDENTIFICATION</scope>
    <source>
        <strain evidence="1">STECLA/ALBI9_A</strain>
    </source>
</reference>
<protein>
    <submittedName>
        <fullName evidence="1">Uncharacterized protein</fullName>
    </submittedName>
</protein>
<dbReference type="AlphaFoldDB" id="A0A182FZJ7"/>
<reference evidence="2" key="1">
    <citation type="journal article" date="2017" name="G3 (Bethesda)">
        <title>The Physical Genome Mapping of Anopheles albimanus Corrected Scaffold Misassemblies and Identified Interarm Rearrangements in Genus Anopheles.</title>
        <authorList>
            <person name="Artemov G.N."/>
            <person name="Peery A.N."/>
            <person name="Jiang X."/>
            <person name="Tu Z."/>
            <person name="Stegniy V.N."/>
            <person name="Sharakhova M.V."/>
            <person name="Sharakhov I.V."/>
        </authorList>
    </citation>
    <scope>NUCLEOTIDE SEQUENCE [LARGE SCALE GENOMIC DNA]</scope>
    <source>
        <strain evidence="2">STECLA/ALBI9_A</strain>
    </source>
</reference>
<sequence length="91" mass="10525">RSRPALDEFYFDLRKIQFNVFFTAIFEIDIESVSAVGVLISMVIFTISLGVGPQIKPCTAETMTSRYKPAWCIWAIRYKEGRIYSRQPRAL</sequence>